<evidence type="ECO:0000313" key="2">
    <source>
        <dbReference type="EMBL" id="TKD51862.1"/>
    </source>
</evidence>
<protein>
    <submittedName>
        <fullName evidence="2">Uncharacterized protein</fullName>
    </submittedName>
</protein>
<keyword evidence="1" id="KW-0732">Signal</keyword>
<proteinExistence type="predicted"/>
<reference evidence="2 3" key="1">
    <citation type="submission" date="2019-04" db="EMBL/GenBank/DDBJ databases">
        <authorList>
            <person name="Yang Y."/>
            <person name="Wei D."/>
        </authorList>
    </citation>
    <scope>NUCLEOTIDE SEQUENCE [LARGE SCALE GENOMIC DNA]</scope>
    <source>
        <strain evidence="2 3">L-1-4w-11</strain>
    </source>
</reference>
<comment type="caution">
    <text evidence="2">The sequence shown here is derived from an EMBL/GenBank/DDBJ whole genome shotgun (WGS) entry which is preliminary data.</text>
</comment>
<dbReference type="Proteomes" id="UP000309138">
    <property type="component" value="Unassembled WGS sequence"/>
</dbReference>
<dbReference type="RefSeq" id="WP_136943797.1">
    <property type="nucleotide sequence ID" value="NZ_SWKR01000002.1"/>
</dbReference>
<gene>
    <name evidence="2" type="ORF">FBR43_14760</name>
</gene>
<dbReference type="AlphaFoldDB" id="A0A4U1L502"/>
<evidence type="ECO:0000313" key="3">
    <source>
        <dbReference type="Proteomes" id="UP000309138"/>
    </source>
</evidence>
<dbReference type="OrthoDB" id="7470981at2"/>
<accession>A0A4U1L502</accession>
<organism evidence="2 3">
    <name type="scientific">Sphingomonas baiyangensis</name>
    <dbReference type="NCBI Taxonomy" id="2572576"/>
    <lineage>
        <taxon>Bacteria</taxon>
        <taxon>Pseudomonadati</taxon>
        <taxon>Pseudomonadota</taxon>
        <taxon>Alphaproteobacteria</taxon>
        <taxon>Sphingomonadales</taxon>
        <taxon>Sphingomonadaceae</taxon>
        <taxon>Sphingomonas</taxon>
    </lineage>
</organism>
<feature type="chain" id="PRO_5020310036" evidence="1">
    <location>
        <begin position="23"/>
        <end position="195"/>
    </location>
</feature>
<feature type="signal peptide" evidence="1">
    <location>
        <begin position="1"/>
        <end position="22"/>
    </location>
</feature>
<evidence type="ECO:0000256" key="1">
    <source>
        <dbReference type="SAM" id="SignalP"/>
    </source>
</evidence>
<name>A0A4U1L502_9SPHN</name>
<sequence>MCAKRIAGALIAASALGGASFADDGAVRSFEALRLSAEMARAGSAARDPLLLLAAARVRRSAPITFAADADDRSAGWIAAAEAMAGDDPRIATLAADIRAEGRKGRIDGPRVSQARLAAGERRRFTERFRAGRPAVVYVEGDGDTDLGLRVGAACRNLDPGDIKICSWTPSRAESVTVEIANLGRVDNRVILGMN</sequence>
<keyword evidence="3" id="KW-1185">Reference proteome</keyword>
<dbReference type="EMBL" id="SWKR01000002">
    <property type="protein sequence ID" value="TKD51862.1"/>
    <property type="molecule type" value="Genomic_DNA"/>
</dbReference>